<reference evidence="4" key="2">
    <citation type="submission" date="2021-01" db="EMBL/GenBank/DDBJ databases">
        <authorList>
            <person name="Hahn C.R."/>
            <person name="Youssef N.H."/>
            <person name="Elshahed M."/>
        </authorList>
    </citation>
    <scope>NUCLEOTIDE SEQUENCE</scope>
    <source>
        <strain evidence="4">Zod_Metabat.24</strain>
    </source>
</reference>
<evidence type="ECO:0000256" key="2">
    <source>
        <dbReference type="PROSITE-ProRule" id="PRU00169"/>
    </source>
</evidence>
<dbReference type="Proteomes" id="UP000809273">
    <property type="component" value="Unassembled WGS sequence"/>
</dbReference>
<feature type="domain" description="Response regulatory" evidence="3">
    <location>
        <begin position="4"/>
        <end position="122"/>
    </location>
</feature>
<dbReference type="InterPro" id="IPR050595">
    <property type="entry name" value="Bact_response_regulator"/>
</dbReference>
<evidence type="ECO:0000313" key="5">
    <source>
        <dbReference type="Proteomes" id="UP000809273"/>
    </source>
</evidence>
<evidence type="ECO:0000256" key="1">
    <source>
        <dbReference type="ARBA" id="ARBA00022553"/>
    </source>
</evidence>
<accession>A0A9D8KDC7</accession>
<dbReference type="PANTHER" id="PTHR44591:SF3">
    <property type="entry name" value="RESPONSE REGULATORY DOMAIN-CONTAINING PROTEIN"/>
    <property type="match status" value="1"/>
</dbReference>
<keyword evidence="1 2" id="KW-0597">Phosphoprotein</keyword>
<dbReference type="PANTHER" id="PTHR44591">
    <property type="entry name" value="STRESS RESPONSE REGULATOR PROTEIN 1"/>
    <property type="match status" value="1"/>
</dbReference>
<dbReference type="InterPro" id="IPR011006">
    <property type="entry name" value="CheY-like_superfamily"/>
</dbReference>
<organism evidence="4 5">
    <name type="scientific">Candidatus Zymogenus saltonus</name>
    <dbReference type="NCBI Taxonomy" id="2844893"/>
    <lineage>
        <taxon>Bacteria</taxon>
        <taxon>Deltaproteobacteria</taxon>
        <taxon>Candidatus Zymogenia</taxon>
        <taxon>Candidatus Zymogeniales</taxon>
        <taxon>Candidatus Zymogenaceae</taxon>
        <taxon>Candidatus Zymogenus</taxon>
    </lineage>
</organism>
<sequence length="124" mass="13846">MARTVLVVDDSTFMRNRIKEALEGDELTVAGEAKDGDEAIALYRELRPDLVTMDVTMRNTDGFTAAEVILKEFPDANLVLLTLRQEAEKHFLEEAAKKMGIKAVILKPFKPEELKASILGILKD</sequence>
<dbReference type="Pfam" id="PF00072">
    <property type="entry name" value="Response_reg"/>
    <property type="match status" value="1"/>
</dbReference>
<dbReference type="Gene3D" id="3.40.50.2300">
    <property type="match status" value="1"/>
</dbReference>
<dbReference type="GO" id="GO:0000160">
    <property type="term" value="P:phosphorelay signal transduction system"/>
    <property type="evidence" value="ECO:0007669"/>
    <property type="project" value="InterPro"/>
</dbReference>
<dbReference type="SMART" id="SM00448">
    <property type="entry name" value="REC"/>
    <property type="match status" value="1"/>
</dbReference>
<dbReference type="AlphaFoldDB" id="A0A9D8KDC7"/>
<dbReference type="PROSITE" id="PS50110">
    <property type="entry name" value="RESPONSE_REGULATORY"/>
    <property type="match status" value="1"/>
</dbReference>
<evidence type="ECO:0000313" key="4">
    <source>
        <dbReference type="EMBL" id="MBN1572392.1"/>
    </source>
</evidence>
<reference evidence="4" key="1">
    <citation type="journal article" date="2021" name="Environ. Microbiol.">
        <title>Genomic characterization of three novel Desulfobacterota classes expand the metabolic and phylogenetic diversity of the phylum.</title>
        <authorList>
            <person name="Murphy C.L."/>
            <person name="Biggerstaff J."/>
            <person name="Eichhorn A."/>
            <person name="Ewing E."/>
            <person name="Shahan R."/>
            <person name="Soriano D."/>
            <person name="Stewart S."/>
            <person name="VanMol K."/>
            <person name="Walker R."/>
            <person name="Walters P."/>
            <person name="Elshahed M.S."/>
            <person name="Youssef N.H."/>
        </authorList>
    </citation>
    <scope>NUCLEOTIDE SEQUENCE</scope>
    <source>
        <strain evidence="4">Zod_Metabat.24</strain>
    </source>
</reference>
<dbReference type="EMBL" id="JAFGIX010000022">
    <property type="protein sequence ID" value="MBN1572392.1"/>
    <property type="molecule type" value="Genomic_DNA"/>
</dbReference>
<name>A0A9D8KDC7_9DELT</name>
<protein>
    <submittedName>
        <fullName evidence="4">Response regulator</fullName>
    </submittedName>
</protein>
<comment type="caution">
    <text evidence="4">The sequence shown here is derived from an EMBL/GenBank/DDBJ whole genome shotgun (WGS) entry which is preliminary data.</text>
</comment>
<feature type="modified residue" description="4-aspartylphosphate" evidence="2">
    <location>
        <position position="54"/>
    </location>
</feature>
<dbReference type="InterPro" id="IPR001789">
    <property type="entry name" value="Sig_transdc_resp-reg_receiver"/>
</dbReference>
<proteinExistence type="predicted"/>
<dbReference type="SUPFAM" id="SSF52172">
    <property type="entry name" value="CheY-like"/>
    <property type="match status" value="1"/>
</dbReference>
<gene>
    <name evidence="4" type="ORF">JW984_04265</name>
</gene>
<evidence type="ECO:0000259" key="3">
    <source>
        <dbReference type="PROSITE" id="PS50110"/>
    </source>
</evidence>